<keyword evidence="6" id="KW-1185">Reference proteome</keyword>
<keyword evidence="2" id="KW-0560">Oxidoreductase</keyword>
<dbReference type="Pfam" id="PF00171">
    <property type="entry name" value="Aldedh"/>
    <property type="match status" value="1"/>
</dbReference>
<dbReference type="RefSeq" id="WP_249285257.1">
    <property type="nucleotide sequence ID" value="NZ_JACRSO010000003.1"/>
</dbReference>
<dbReference type="NCBIfam" id="TIGR01722">
    <property type="entry name" value="MMSDH"/>
    <property type="match status" value="1"/>
</dbReference>
<feature type="domain" description="Aldehyde dehydrogenase" evidence="4">
    <location>
        <begin position="12"/>
        <end position="478"/>
    </location>
</feature>
<dbReference type="FunFam" id="3.40.309.10:FF:000002">
    <property type="entry name" value="Methylmalonate-semialdehyde dehydrogenase (Acylating)"/>
    <property type="match status" value="1"/>
</dbReference>
<dbReference type="InterPro" id="IPR015590">
    <property type="entry name" value="Aldehyde_DH_dom"/>
</dbReference>
<proteinExistence type="predicted"/>
<accession>A0A926D1U7</accession>
<dbReference type="EMBL" id="JACRSO010000003">
    <property type="protein sequence ID" value="MBC8529409.1"/>
    <property type="molecule type" value="Genomic_DNA"/>
</dbReference>
<evidence type="ECO:0000256" key="3">
    <source>
        <dbReference type="ARBA" id="ARBA00023027"/>
    </source>
</evidence>
<dbReference type="PANTHER" id="PTHR43866:SF4">
    <property type="entry name" value="MALONATE-SEMIALDEHYDE DEHYDROGENASE"/>
    <property type="match status" value="1"/>
</dbReference>
<evidence type="ECO:0000256" key="1">
    <source>
        <dbReference type="ARBA" id="ARBA00013048"/>
    </source>
</evidence>
<dbReference type="AlphaFoldDB" id="A0A926D1U7"/>
<evidence type="ECO:0000259" key="4">
    <source>
        <dbReference type="Pfam" id="PF00171"/>
    </source>
</evidence>
<dbReference type="InterPro" id="IPR010061">
    <property type="entry name" value="MeMal-semiAld_DH"/>
</dbReference>
<gene>
    <name evidence="5" type="ORF">H8699_08220</name>
</gene>
<dbReference type="PANTHER" id="PTHR43866">
    <property type="entry name" value="MALONATE-SEMIALDEHYDE DEHYDROGENASE"/>
    <property type="match status" value="1"/>
</dbReference>
<sequence>MQALKNYIAGQWVESASALKDVYNPSNGELIGQVPLSPQSEMDAAIDAAQEAFCSWRLTPVSVRVSYLFKFYQLLQEDLPEISRLISIEGGKNKADSDAEIKRMMQNVECACGAPMLLAGEKLMDIASGGMDGEVIRQPLGVFGIIAPFNFPGMVPFWFMPYALAAGDTLVIKPSEQVPLTMQRIFTLIDKLGLPAGVINMVNGDKDTAAPLLENPKVKGVSFVGNTATAKKIAMACAANNKRFQALGSAKNHTIVMPDADLDRVVKALLTSCFGCAGQRCMATSLVVAMPEVYDELVAKFVEAAKGVVAGDALSPDTDMGPVISAAAKERILGLIEKGIADGAELLLDGRNLQLPAPLDKGHFVGATIFGNVTKDMAIYQEEIFGPVVGVMKAANLDEALALIRDCRFGNGASIFTQNGYWARQFQQNASAGMLGINVGIPAPVAYFPFGGEKESIYGDVKAQGRDVFDFMTQRKVVTTRFFAED</sequence>
<dbReference type="Gene3D" id="3.40.309.10">
    <property type="entry name" value="Aldehyde Dehydrogenase, Chain A, domain 2"/>
    <property type="match status" value="1"/>
</dbReference>
<dbReference type="InterPro" id="IPR016161">
    <property type="entry name" value="Ald_DH/histidinol_DH"/>
</dbReference>
<protein>
    <recommendedName>
        <fullName evidence="1">methylmalonate-semialdehyde dehydrogenase (CoA acylating)</fullName>
        <ecNumber evidence="1">1.2.1.27</ecNumber>
    </recommendedName>
</protein>
<dbReference type="InterPro" id="IPR016163">
    <property type="entry name" value="Ald_DH_C"/>
</dbReference>
<dbReference type="InterPro" id="IPR016162">
    <property type="entry name" value="Ald_DH_N"/>
</dbReference>
<dbReference type="Proteomes" id="UP000654279">
    <property type="component" value="Unassembled WGS sequence"/>
</dbReference>
<dbReference type="PROSITE" id="PS00070">
    <property type="entry name" value="ALDEHYDE_DEHYDR_CYS"/>
    <property type="match status" value="1"/>
</dbReference>
<organism evidence="5 6">
    <name type="scientific">Luoshenia tenuis</name>
    <dbReference type="NCBI Taxonomy" id="2763654"/>
    <lineage>
        <taxon>Bacteria</taxon>
        <taxon>Bacillati</taxon>
        <taxon>Bacillota</taxon>
        <taxon>Clostridia</taxon>
        <taxon>Christensenellales</taxon>
        <taxon>Christensenellaceae</taxon>
        <taxon>Luoshenia</taxon>
    </lineage>
</organism>
<dbReference type="EC" id="1.2.1.27" evidence="1"/>
<comment type="caution">
    <text evidence="5">The sequence shown here is derived from an EMBL/GenBank/DDBJ whole genome shotgun (WGS) entry which is preliminary data.</text>
</comment>
<name>A0A926D1U7_9FIRM</name>
<reference evidence="5" key="1">
    <citation type="submission" date="2020-08" db="EMBL/GenBank/DDBJ databases">
        <title>Genome public.</title>
        <authorList>
            <person name="Liu C."/>
            <person name="Sun Q."/>
        </authorList>
    </citation>
    <scope>NUCLEOTIDE SEQUENCE</scope>
    <source>
        <strain evidence="5">NSJ-44</strain>
    </source>
</reference>
<evidence type="ECO:0000256" key="2">
    <source>
        <dbReference type="ARBA" id="ARBA00023002"/>
    </source>
</evidence>
<dbReference type="SUPFAM" id="SSF53720">
    <property type="entry name" value="ALDH-like"/>
    <property type="match status" value="1"/>
</dbReference>
<dbReference type="GO" id="GO:0006210">
    <property type="term" value="P:thymine catabolic process"/>
    <property type="evidence" value="ECO:0007669"/>
    <property type="project" value="TreeGrafter"/>
</dbReference>
<dbReference type="Gene3D" id="3.40.605.10">
    <property type="entry name" value="Aldehyde Dehydrogenase, Chain A, domain 1"/>
    <property type="match status" value="1"/>
</dbReference>
<keyword evidence="3" id="KW-0520">NAD</keyword>
<evidence type="ECO:0000313" key="5">
    <source>
        <dbReference type="EMBL" id="MBC8529409.1"/>
    </source>
</evidence>
<dbReference type="GO" id="GO:0006574">
    <property type="term" value="P:L-valine catabolic process"/>
    <property type="evidence" value="ECO:0007669"/>
    <property type="project" value="TreeGrafter"/>
</dbReference>
<evidence type="ECO:0000313" key="6">
    <source>
        <dbReference type="Proteomes" id="UP000654279"/>
    </source>
</evidence>
<dbReference type="InterPro" id="IPR016160">
    <property type="entry name" value="Ald_DH_CS_CYS"/>
</dbReference>
<dbReference type="GO" id="GO:0004491">
    <property type="term" value="F:methylmalonate-semialdehyde dehydrogenase (acylating, NAD) activity"/>
    <property type="evidence" value="ECO:0007669"/>
    <property type="project" value="UniProtKB-EC"/>
</dbReference>
<dbReference type="CDD" id="cd07085">
    <property type="entry name" value="ALDH_F6_MMSDH"/>
    <property type="match status" value="1"/>
</dbReference>